<dbReference type="Pfam" id="PF25396">
    <property type="entry name" value="ZNFX1"/>
    <property type="match status" value="1"/>
</dbReference>
<keyword evidence="5" id="KW-1185">Reference proteome</keyword>
<dbReference type="GO" id="GO:0031380">
    <property type="term" value="C:nuclear RNA-directed RNA polymerase complex"/>
    <property type="evidence" value="ECO:0007669"/>
    <property type="project" value="TreeGrafter"/>
</dbReference>
<dbReference type="InterPro" id="IPR041679">
    <property type="entry name" value="DNA2/NAM7-like_C"/>
</dbReference>
<evidence type="ECO:0000259" key="4">
    <source>
        <dbReference type="Pfam" id="PF25396"/>
    </source>
</evidence>
<feature type="domain" description="ZNFX1" evidence="4">
    <location>
        <begin position="567"/>
        <end position="654"/>
    </location>
</feature>
<feature type="region of interest" description="Disordered" evidence="1">
    <location>
        <begin position="16"/>
        <end position="73"/>
    </location>
</feature>
<dbReference type="PANTHER" id="PTHR10887:SF341">
    <property type="entry name" value="NFX1-TYPE ZINC FINGER-CONTAINING PROTEIN 1"/>
    <property type="match status" value="1"/>
</dbReference>
<reference evidence="6" key="1">
    <citation type="submission" date="2025-08" db="UniProtKB">
        <authorList>
            <consortium name="RefSeq"/>
        </authorList>
    </citation>
    <scope>IDENTIFICATION</scope>
    <source>
        <tissue evidence="6">Total insect</tissue>
    </source>
</reference>
<dbReference type="GO" id="GO:0004386">
    <property type="term" value="F:helicase activity"/>
    <property type="evidence" value="ECO:0007669"/>
    <property type="project" value="InterPro"/>
</dbReference>
<evidence type="ECO:0000313" key="6">
    <source>
        <dbReference type="RefSeq" id="XP_034241562.1"/>
    </source>
</evidence>
<dbReference type="PANTHER" id="PTHR10887">
    <property type="entry name" value="DNA2/NAM7 HELICASE FAMILY"/>
    <property type="match status" value="1"/>
</dbReference>
<feature type="compositionally biased region" description="Polar residues" evidence="1">
    <location>
        <begin position="33"/>
        <end position="44"/>
    </location>
</feature>
<feature type="domain" description="DNA2/NAM7 helicase-like C-terminal" evidence="3">
    <location>
        <begin position="1131"/>
        <end position="1306"/>
    </location>
</feature>
<dbReference type="InterPro" id="IPR047187">
    <property type="entry name" value="SF1_C_Upf1"/>
</dbReference>
<dbReference type="OrthoDB" id="2423195at2759"/>
<feature type="domain" description="DNA2/NAM7 helicase helicase" evidence="2">
    <location>
        <begin position="745"/>
        <end position="1118"/>
    </location>
</feature>
<dbReference type="InParanoid" id="A0A6P8Z4P4"/>
<accession>A0A6P8Z4P4</accession>
<evidence type="ECO:0000313" key="5">
    <source>
        <dbReference type="Proteomes" id="UP000515158"/>
    </source>
</evidence>
<organism evidence="6">
    <name type="scientific">Thrips palmi</name>
    <name type="common">Melon thrips</name>
    <dbReference type="NCBI Taxonomy" id="161013"/>
    <lineage>
        <taxon>Eukaryota</taxon>
        <taxon>Metazoa</taxon>
        <taxon>Ecdysozoa</taxon>
        <taxon>Arthropoda</taxon>
        <taxon>Hexapoda</taxon>
        <taxon>Insecta</taxon>
        <taxon>Pterygota</taxon>
        <taxon>Neoptera</taxon>
        <taxon>Paraneoptera</taxon>
        <taxon>Thysanoptera</taxon>
        <taxon>Terebrantia</taxon>
        <taxon>Thripoidea</taxon>
        <taxon>Thripidae</taxon>
        <taxon>Thrips</taxon>
    </lineage>
</organism>
<dbReference type="InterPro" id="IPR041677">
    <property type="entry name" value="DNA2/NAM7_AAA_11"/>
</dbReference>
<dbReference type="InterPro" id="IPR057373">
    <property type="entry name" value="ZNFX1"/>
</dbReference>
<dbReference type="CDD" id="cd18808">
    <property type="entry name" value="SF1_C_Upf1"/>
    <property type="match status" value="1"/>
</dbReference>
<dbReference type="GO" id="GO:0031048">
    <property type="term" value="P:regulatory ncRNA-mediated heterochromatin formation"/>
    <property type="evidence" value="ECO:0007669"/>
    <property type="project" value="TreeGrafter"/>
</dbReference>
<evidence type="ECO:0000259" key="2">
    <source>
        <dbReference type="Pfam" id="PF13086"/>
    </source>
</evidence>
<feature type="compositionally biased region" description="Basic residues" evidence="1">
    <location>
        <begin position="22"/>
        <end position="32"/>
    </location>
</feature>
<dbReference type="GeneID" id="117645462"/>
<dbReference type="Gene3D" id="3.40.50.300">
    <property type="entry name" value="P-loop containing nucleotide triphosphate hydrolases"/>
    <property type="match status" value="3"/>
</dbReference>
<evidence type="ECO:0000259" key="3">
    <source>
        <dbReference type="Pfam" id="PF13087"/>
    </source>
</evidence>
<name>A0A6P8Z4P4_THRPL</name>
<dbReference type="Pfam" id="PF13087">
    <property type="entry name" value="AAA_12"/>
    <property type="match status" value="1"/>
</dbReference>
<dbReference type="InterPro" id="IPR027417">
    <property type="entry name" value="P-loop_NTPase"/>
</dbReference>
<gene>
    <name evidence="6" type="primary">LOC117645462</name>
</gene>
<dbReference type="Proteomes" id="UP000515158">
    <property type="component" value="Unplaced"/>
</dbReference>
<protein>
    <submittedName>
        <fullName evidence="6">NFX1-type zinc finger-containing protein 1-like</fullName>
    </submittedName>
</protein>
<dbReference type="RefSeq" id="XP_034241562.1">
    <property type="nucleotide sequence ID" value="XM_034385671.1"/>
</dbReference>
<dbReference type="KEGG" id="tpal:117645462"/>
<dbReference type="SUPFAM" id="SSF52540">
    <property type="entry name" value="P-loop containing nucleoside triphosphate hydrolases"/>
    <property type="match status" value="1"/>
</dbReference>
<dbReference type="Pfam" id="PF13086">
    <property type="entry name" value="AAA_11"/>
    <property type="match status" value="1"/>
</dbReference>
<evidence type="ECO:0000256" key="1">
    <source>
        <dbReference type="SAM" id="MobiDB-lite"/>
    </source>
</evidence>
<dbReference type="InterPro" id="IPR045055">
    <property type="entry name" value="DNA2/NAM7-like"/>
</dbReference>
<proteinExistence type="predicted"/>
<dbReference type="FunCoup" id="A0A6P8Z4P4">
    <property type="interactions" value="3"/>
</dbReference>
<sequence length="1312" mass="149334">MMRRAMDGGRVIDANSDWTRVTNKRKERRNSARKQSGGSVSTVAGPSKPNLPPKPQSSVVKRRWTKMQPPSIPKSTSILRHQNVLLLNQWSGRIRNLAQSSSREIIQFLCSYWKTSQNLMQVGRFHSETASVVEAMAVLSECDQFPDVEFVILRVLLHVHWKDLPASCQGVSYFSALCRIFSSFLERGSPEAAMWIHGRRWVLTAIGEAFKYLVDKGKEAESVLGKLQKIDEEFSLRKRLLDEDSKTPTINKARECPEDFKVSSARCKKFEPTSIKTRGFADSNNNIAATHVRHGNTDVTAWQTVGRKKGVVSNRQQSYDFQMELCAPPLARTPRANKQSHATASAPGWSKVAGAHKELLTRLGRNWSPVDLPSYLKDTMELIPRLRGTNIKLDSFVSDVCKTPLVDNLRDFLVIQEEAGIASTTFRHISSFCAAVLKACPNIFYEHFEGIVDSALQAADTFSQDIHIQHAKKQILELHGMFVHTTYVSDVPQESFRDMFVVPTQEDFQTRKVYLRPNVVSGPFVSEEHYLDVHFRLLREDFLKPLRDGLAEVRGRIKVFDRSEENRFNAMRIYKNVTFEKNKERWLPGSLIMYFDPNRSLNIDWRVSKRFMLGALLVISNDNFTTLHLARVTRRDWECLSAGWLVIEPLWSEVSAKKLCLGSFVVGESMVFFEPYLHVLNALQNINPDEFPLARYIVHADPTEELPDYLQVESNRKYCIPLLGGEVVQRDIVNGEWPTAAAMGLNESQHEALTRALTQKVMLVQGPPGTGKTFLGLRIVSTLLTNPQAWRGSDDSACPILIVCLTNHALDQFLFGLLATTKKIVRLGGRCKDERLTEYMLKRNENELSPDLKRRMWERRQQLQQAEYELDCIQRARRELDNNIGIVSWESFQTYQVVTDVSNVPDGFSIVRWLEKGIQHSALSDDDIQFIRQNPKWGSEIFSFEDTFSQMESAIEELQQFIGEGRLEYKSTLEYYIAKLEYLKQVVSNGLPPGFAAQAGNVLDLDADQRSELYLFWVSQLKQALGTAERCAAKYISDCKARMKQVKMLKDKELIASNLVVGMTTTKAAQIQPLLQELKPRIVVVEEAAEVLESHIIAALTPAVQHLILLGDHKQLRPSPSDHEVGKDFKLEVSLFERLSNNNMPCKALNVQHRMQPNIAKLIEFIYPGLENHGSVLRYPAVRGLKNSVFFVDHQEPDRYMDELISHCNPHEARFIAALVTYLLLQGYDEKQITILSAYAGQLMYFRGLESDFPDLRKVRVCNIDNFQGEESDIILLSLVRSNPQNNIGFLKTENRVCVALSRAKHGADCEE</sequence>